<feature type="transmembrane region" description="Helical" evidence="15">
    <location>
        <begin position="173"/>
        <end position="196"/>
    </location>
</feature>
<dbReference type="InterPro" id="IPR003660">
    <property type="entry name" value="HAMP_dom"/>
</dbReference>
<proteinExistence type="predicted"/>
<keyword evidence="5" id="KW-0597">Phosphoprotein</keyword>
<dbReference type="EMBL" id="LRPU01000195">
    <property type="protein sequence ID" value="KXA05605.1"/>
    <property type="molecule type" value="Genomic_DNA"/>
</dbReference>
<comment type="caution">
    <text evidence="18">The sequence shown here is derived from an EMBL/GenBank/DDBJ whole genome shotgun (WGS) entry which is preliminary data.</text>
</comment>
<dbReference type="InterPro" id="IPR036890">
    <property type="entry name" value="HATPase_C_sf"/>
</dbReference>
<organism evidence="18 19">
    <name type="scientific">Clostridium perfringens</name>
    <dbReference type="NCBI Taxonomy" id="1502"/>
    <lineage>
        <taxon>Bacteria</taxon>
        <taxon>Bacillati</taxon>
        <taxon>Bacillota</taxon>
        <taxon>Clostridia</taxon>
        <taxon>Eubacteriales</taxon>
        <taxon>Clostridiaceae</taxon>
        <taxon>Clostridium</taxon>
    </lineage>
</organism>
<dbReference type="InterPro" id="IPR004358">
    <property type="entry name" value="Sig_transdc_His_kin-like_C"/>
</dbReference>
<keyword evidence="9 18" id="KW-0418">Kinase</keyword>
<evidence type="ECO:0000256" key="8">
    <source>
        <dbReference type="ARBA" id="ARBA00022741"/>
    </source>
</evidence>
<dbReference type="GO" id="GO:0000155">
    <property type="term" value="F:phosphorelay sensor kinase activity"/>
    <property type="evidence" value="ECO:0007669"/>
    <property type="project" value="InterPro"/>
</dbReference>
<dbReference type="Pfam" id="PF00672">
    <property type="entry name" value="HAMP"/>
    <property type="match status" value="1"/>
</dbReference>
<dbReference type="Gene3D" id="3.30.565.10">
    <property type="entry name" value="Histidine kinase-like ATPase, C-terminal domain"/>
    <property type="match status" value="1"/>
</dbReference>
<dbReference type="PROSITE" id="PS50109">
    <property type="entry name" value="HIS_KIN"/>
    <property type="match status" value="1"/>
</dbReference>
<dbReference type="PATRIC" id="fig|1502.174.peg.3022"/>
<dbReference type="InterPro" id="IPR003661">
    <property type="entry name" value="HisK_dim/P_dom"/>
</dbReference>
<dbReference type="InterPro" id="IPR003594">
    <property type="entry name" value="HATPase_dom"/>
</dbReference>
<evidence type="ECO:0000256" key="7">
    <source>
        <dbReference type="ARBA" id="ARBA00022692"/>
    </source>
</evidence>
<dbReference type="GO" id="GO:0005524">
    <property type="term" value="F:ATP binding"/>
    <property type="evidence" value="ECO:0007669"/>
    <property type="project" value="UniProtKB-KW"/>
</dbReference>
<dbReference type="CDD" id="cd00075">
    <property type="entry name" value="HATPase"/>
    <property type="match status" value="1"/>
</dbReference>
<keyword evidence="13 15" id="KW-0472">Membrane</keyword>
<evidence type="ECO:0000256" key="9">
    <source>
        <dbReference type="ARBA" id="ARBA00022777"/>
    </source>
</evidence>
<dbReference type="SMART" id="SM00387">
    <property type="entry name" value="HATPase_c"/>
    <property type="match status" value="1"/>
</dbReference>
<keyword evidence="14" id="KW-0175">Coiled coil</keyword>
<accession>A0A133MNK8</accession>
<keyword evidence="12" id="KW-0902">Two-component regulatory system</keyword>
<evidence type="ECO:0000313" key="18">
    <source>
        <dbReference type="EMBL" id="KXA05605.1"/>
    </source>
</evidence>
<dbReference type="PANTHER" id="PTHR45528:SF1">
    <property type="entry name" value="SENSOR HISTIDINE KINASE CPXA"/>
    <property type="match status" value="1"/>
</dbReference>
<gene>
    <name evidence="18" type="ORF">HMPREF3222_02998</name>
</gene>
<keyword evidence="4" id="KW-1003">Cell membrane</keyword>
<reference evidence="18 19" key="1">
    <citation type="submission" date="2016-01" db="EMBL/GenBank/DDBJ databases">
        <authorList>
            <person name="Oliw E.H."/>
        </authorList>
    </citation>
    <scope>NUCLEOTIDE SEQUENCE [LARGE SCALE GENOMIC DNA]</scope>
    <source>
        <strain evidence="18 19">MJR7757A</strain>
    </source>
</reference>
<evidence type="ECO:0000256" key="5">
    <source>
        <dbReference type="ARBA" id="ARBA00022553"/>
    </source>
</evidence>
<evidence type="ECO:0000259" key="17">
    <source>
        <dbReference type="PROSITE" id="PS50885"/>
    </source>
</evidence>
<dbReference type="PRINTS" id="PR00344">
    <property type="entry name" value="BCTRLSENSOR"/>
</dbReference>
<dbReference type="SMART" id="SM00304">
    <property type="entry name" value="HAMP"/>
    <property type="match status" value="1"/>
</dbReference>
<dbReference type="InterPro" id="IPR050398">
    <property type="entry name" value="HssS/ArlS-like"/>
</dbReference>
<comment type="catalytic activity">
    <reaction evidence="1">
        <text>ATP + protein L-histidine = ADP + protein N-phospho-L-histidine.</text>
        <dbReference type="EC" id="2.7.13.3"/>
    </reaction>
</comment>
<dbReference type="Gene3D" id="6.10.340.10">
    <property type="match status" value="1"/>
</dbReference>
<evidence type="ECO:0000256" key="12">
    <source>
        <dbReference type="ARBA" id="ARBA00023012"/>
    </source>
</evidence>
<dbReference type="SUPFAM" id="SSF55874">
    <property type="entry name" value="ATPase domain of HSP90 chaperone/DNA topoisomerase II/histidine kinase"/>
    <property type="match status" value="1"/>
</dbReference>
<dbReference type="Pfam" id="PF02518">
    <property type="entry name" value="HATPase_c"/>
    <property type="match status" value="1"/>
</dbReference>
<evidence type="ECO:0000256" key="3">
    <source>
        <dbReference type="ARBA" id="ARBA00012438"/>
    </source>
</evidence>
<feature type="domain" description="HAMP" evidence="17">
    <location>
        <begin position="198"/>
        <end position="251"/>
    </location>
</feature>
<protein>
    <recommendedName>
        <fullName evidence="3">histidine kinase</fullName>
        <ecNumber evidence="3">2.7.13.3</ecNumber>
    </recommendedName>
</protein>
<evidence type="ECO:0000256" key="2">
    <source>
        <dbReference type="ARBA" id="ARBA00004651"/>
    </source>
</evidence>
<dbReference type="EC" id="2.7.13.3" evidence="3"/>
<keyword evidence="6" id="KW-0808">Transferase</keyword>
<dbReference type="SMART" id="SM00388">
    <property type="entry name" value="HisKA"/>
    <property type="match status" value="1"/>
</dbReference>
<comment type="subcellular location">
    <subcellularLocation>
        <location evidence="2">Cell membrane</location>
        <topology evidence="2">Multi-pass membrane protein</topology>
    </subcellularLocation>
</comment>
<dbReference type="InterPro" id="IPR005467">
    <property type="entry name" value="His_kinase_dom"/>
</dbReference>
<dbReference type="SUPFAM" id="SSF158472">
    <property type="entry name" value="HAMP domain-like"/>
    <property type="match status" value="1"/>
</dbReference>
<dbReference type="PROSITE" id="PS50885">
    <property type="entry name" value="HAMP"/>
    <property type="match status" value="1"/>
</dbReference>
<evidence type="ECO:0000313" key="19">
    <source>
        <dbReference type="Proteomes" id="UP000070646"/>
    </source>
</evidence>
<dbReference type="CDD" id="cd00082">
    <property type="entry name" value="HisKA"/>
    <property type="match status" value="1"/>
</dbReference>
<dbReference type="Pfam" id="PF00512">
    <property type="entry name" value="HisKA"/>
    <property type="match status" value="1"/>
</dbReference>
<dbReference type="GO" id="GO:0005886">
    <property type="term" value="C:plasma membrane"/>
    <property type="evidence" value="ECO:0007669"/>
    <property type="project" value="UniProtKB-SubCell"/>
</dbReference>
<name>A0A133MNK8_CLOPF</name>
<feature type="domain" description="Histidine kinase" evidence="16">
    <location>
        <begin position="259"/>
        <end position="472"/>
    </location>
</feature>
<keyword evidence="10" id="KW-0067">ATP-binding</keyword>
<keyword evidence="8" id="KW-0547">Nucleotide-binding</keyword>
<evidence type="ECO:0000256" key="1">
    <source>
        <dbReference type="ARBA" id="ARBA00000085"/>
    </source>
</evidence>
<dbReference type="Gene3D" id="1.10.287.130">
    <property type="match status" value="1"/>
</dbReference>
<keyword evidence="11 15" id="KW-1133">Transmembrane helix</keyword>
<dbReference type="PANTHER" id="PTHR45528">
    <property type="entry name" value="SENSOR HISTIDINE KINASE CPXA"/>
    <property type="match status" value="1"/>
</dbReference>
<sequence length="473" mass="54243">MGWDINLKVRKYKSLNFKVIVPSIVIIIIVTLLTVAISKFYFDKKFGDYIMIKNQNTVQNILMELSEQYSDNEWNYKNIEKITYNSLDKGIIVALYDKEDNEIMNIEKNSKDKCNRVMNFIKSSMEGKYGSTTSQFEPVYYPLIKSGEKIGEVRVKFYGPIFYMQNELVFLDIVNKIILGIGVLLILASTIMGFIISRSITRPINKLMTKAKYISKGEYDKKIEINTDILEINDLINSINNLSQSIKEQENIRKRLTGDISHELKTPLTNIQSHLEAMIDGIWEPTEERLLSVKEEAERLSSLVSDMQKLNKYDESSIKLKKDNVNISDIICFVIFQFSNLAKSKNIKIEYEKKNINLYCDKDKITQALVNILSNAIRYSNEGSTIFIEEKLKDNKVIISIEDQGIGISEEDLKYVFERFYRADKSRTRATGGTGIGLTIVKSIVSSHGGEVKLESKLGEGSKFTIILPKEYI</sequence>
<evidence type="ECO:0000256" key="10">
    <source>
        <dbReference type="ARBA" id="ARBA00022840"/>
    </source>
</evidence>
<dbReference type="AlphaFoldDB" id="A0A133MNK8"/>
<feature type="transmembrane region" description="Helical" evidence="15">
    <location>
        <begin position="20"/>
        <end position="42"/>
    </location>
</feature>
<evidence type="ECO:0000256" key="4">
    <source>
        <dbReference type="ARBA" id="ARBA00022475"/>
    </source>
</evidence>
<evidence type="ECO:0000256" key="13">
    <source>
        <dbReference type="ARBA" id="ARBA00023136"/>
    </source>
</evidence>
<dbReference type="FunFam" id="3.30.565.10:FF:000006">
    <property type="entry name" value="Sensor histidine kinase WalK"/>
    <property type="match status" value="1"/>
</dbReference>
<evidence type="ECO:0000256" key="15">
    <source>
        <dbReference type="SAM" id="Phobius"/>
    </source>
</evidence>
<dbReference type="SUPFAM" id="SSF47384">
    <property type="entry name" value="Homodimeric domain of signal transducing histidine kinase"/>
    <property type="match status" value="1"/>
</dbReference>
<dbReference type="Proteomes" id="UP000070646">
    <property type="component" value="Unassembled WGS sequence"/>
</dbReference>
<evidence type="ECO:0000256" key="11">
    <source>
        <dbReference type="ARBA" id="ARBA00022989"/>
    </source>
</evidence>
<evidence type="ECO:0000259" key="16">
    <source>
        <dbReference type="PROSITE" id="PS50109"/>
    </source>
</evidence>
<evidence type="ECO:0000256" key="14">
    <source>
        <dbReference type="SAM" id="Coils"/>
    </source>
</evidence>
<feature type="coiled-coil region" evidence="14">
    <location>
        <begin position="232"/>
        <end position="259"/>
    </location>
</feature>
<keyword evidence="7 15" id="KW-0812">Transmembrane</keyword>
<evidence type="ECO:0000256" key="6">
    <source>
        <dbReference type="ARBA" id="ARBA00022679"/>
    </source>
</evidence>
<dbReference type="InterPro" id="IPR036097">
    <property type="entry name" value="HisK_dim/P_sf"/>
</dbReference>